<dbReference type="Pfam" id="PF13377">
    <property type="entry name" value="Peripla_BP_3"/>
    <property type="match status" value="1"/>
</dbReference>
<dbReference type="Gene3D" id="1.10.260.40">
    <property type="entry name" value="lambda repressor-like DNA-binding domains"/>
    <property type="match status" value="1"/>
</dbReference>
<dbReference type="PROSITE" id="PS50932">
    <property type="entry name" value="HTH_LACI_2"/>
    <property type="match status" value="1"/>
</dbReference>
<dbReference type="InterPro" id="IPR010982">
    <property type="entry name" value="Lambda_DNA-bd_dom_sf"/>
</dbReference>
<dbReference type="PANTHER" id="PTHR30146:SF109">
    <property type="entry name" value="HTH-TYPE TRANSCRIPTIONAL REGULATOR GALS"/>
    <property type="match status" value="1"/>
</dbReference>
<keyword evidence="3" id="KW-0804">Transcription</keyword>
<organism evidence="5 6">
    <name type="scientific">Acholeplasma laidlawii</name>
    <dbReference type="NCBI Taxonomy" id="2148"/>
    <lineage>
        <taxon>Bacteria</taxon>
        <taxon>Bacillati</taxon>
        <taxon>Mycoplasmatota</taxon>
        <taxon>Mollicutes</taxon>
        <taxon>Acholeplasmatales</taxon>
        <taxon>Acholeplasmataceae</taxon>
        <taxon>Acholeplasma</taxon>
    </lineage>
</organism>
<dbReference type="InterPro" id="IPR046335">
    <property type="entry name" value="LacI/GalR-like_sensor"/>
</dbReference>
<dbReference type="GO" id="GO:0000976">
    <property type="term" value="F:transcription cis-regulatory region binding"/>
    <property type="evidence" value="ECO:0007669"/>
    <property type="project" value="TreeGrafter"/>
</dbReference>
<proteinExistence type="predicted"/>
<gene>
    <name evidence="5" type="ORF">FNV44_06885</name>
</gene>
<dbReference type="Proteomes" id="UP000315938">
    <property type="component" value="Unassembled WGS sequence"/>
</dbReference>
<evidence type="ECO:0000259" key="4">
    <source>
        <dbReference type="PROSITE" id="PS50932"/>
    </source>
</evidence>
<keyword evidence="1" id="KW-0805">Transcription regulation</keyword>
<evidence type="ECO:0000313" key="5">
    <source>
        <dbReference type="EMBL" id="TRX99422.1"/>
    </source>
</evidence>
<dbReference type="RefSeq" id="WP_094573157.1">
    <property type="nucleotide sequence ID" value="NZ_JACAOE010000002.1"/>
</dbReference>
<name>A0A553IGU2_ACHLA</name>
<protein>
    <submittedName>
        <fullName evidence="5">LacI family transcriptional regulator</fullName>
    </submittedName>
</protein>
<evidence type="ECO:0000256" key="2">
    <source>
        <dbReference type="ARBA" id="ARBA00023125"/>
    </source>
</evidence>
<dbReference type="GO" id="GO:0003700">
    <property type="term" value="F:DNA-binding transcription factor activity"/>
    <property type="evidence" value="ECO:0007669"/>
    <property type="project" value="TreeGrafter"/>
</dbReference>
<comment type="caution">
    <text evidence="5">The sequence shown here is derived from an EMBL/GenBank/DDBJ whole genome shotgun (WGS) entry which is preliminary data.</text>
</comment>
<evidence type="ECO:0000256" key="1">
    <source>
        <dbReference type="ARBA" id="ARBA00023015"/>
    </source>
</evidence>
<dbReference type="CDD" id="cd06267">
    <property type="entry name" value="PBP1_LacI_sugar_binding-like"/>
    <property type="match status" value="1"/>
</dbReference>
<dbReference type="CDD" id="cd01392">
    <property type="entry name" value="HTH_LacI"/>
    <property type="match status" value="1"/>
</dbReference>
<dbReference type="SUPFAM" id="SSF53822">
    <property type="entry name" value="Periplasmic binding protein-like I"/>
    <property type="match status" value="1"/>
</dbReference>
<dbReference type="PROSITE" id="PS00356">
    <property type="entry name" value="HTH_LACI_1"/>
    <property type="match status" value="1"/>
</dbReference>
<dbReference type="Gene3D" id="3.40.50.2300">
    <property type="match status" value="2"/>
</dbReference>
<dbReference type="SMART" id="SM00354">
    <property type="entry name" value="HTH_LACI"/>
    <property type="match status" value="1"/>
</dbReference>
<accession>A0A553IGU2</accession>
<dbReference type="InterPro" id="IPR028082">
    <property type="entry name" value="Peripla_BP_I"/>
</dbReference>
<dbReference type="Pfam" id="PF00356">
    <property type="entry name" value="LacI"/>
    <property type="match status" value="1"/>
</dbReference>
<dbReference type="InterPro" id="IPR000843">
    <property type="entry name" value="HTH_LacI"/>
</dbReference>
<dbReference type="AlphaFoldDB" id="A0A553IGU2"/>
<evidence type="ECO:0000256" key="3">
    <source>
        <dbReference type="ARBA" id="ARBA00023163"/>
    </source>
</evidence>
<dbReference type="EMBL" id="VKID01000002">
    <property type="protein sequence ID" value="TRX99422.1"/>
    <property type="molecule type" value="Genomic_DNA"/>
</dbReference>
<reference evidence="5 6" key="1">
    <citation type="submission" date="2019-07" db="EMBL/GenBank/DDBJ databases">
        <title>Genome sequence of Acholeplasma laidlawii strain with increased resistance to erythromycin.</title>
        <authorList>
            <person name="Medvedeva E.S."/>
            <person name="Baranova N.B."/>
            <person name="Siniagina M.N."/>
            <person name="Mouzykantov A."/>
            <person name="Chernova O.A."/>
            <person name="Chernov V.M."/>
        </authorList>
    </citation>
    <scope>NUCLEOTIDE SEQUENCE [LARGE SCALE GENOMIC DNA]</scope>
    <source>
        <strain evidence="5 6">PG8REry</strain>
    </source>
</reference>
<dbReference type="PANTHER" id="PTHR30146">
    <property type="entry name" value="LACI-RELATED TRANSCRIPTIONAL REPRESSOR"/>
    <property type="match status" value="1"/>
</dbReference>
<evidence type="ECO:0000313" key="6">
    <source>
        <dbReference type="Proteomes" id="UP000315938"/>
    </source>
</evidence>
<feature type="domain" description="HTH lacI-type" evidence="4">
    <location>
        <begin position="2"/>
        <end position="56"/>
    </location>
</feature>
<keyword evidence="2" id="KW-0238">DNA-binding</keyword>
<sequence>MVKLKDIADVAGVSIGTVSKALSNSHEISIKVTKKIHKIAREMGYIANSQARSLKTNRSYNIGVVYIDKSKAGLKHEYFSTMLSSIQETLRIKGYDFTFISNLVGTTKHTLLSHARYRRCDGVIIATADYYDPEIHQLMASDMKVVTIDHDFPNRTAIMSDNNIGLGKIVDYIYKLGHTKIAFIHGEMTQVTKDRLESFKTACQRLNIDIPQAYIKQADYHLPKQSGIATRELLSLDEKPTCIIYPDDYSFMGGMTEIEKHGLSIPNDISVVGYDGIYLSRILRPTLTTYVQNSEDIGKQAALKLINHIENPKEFISERITITGKLQKGHTVKDIKNTF</sequence>
<dbReference type="SUPFAM" id="SSF47413">
    <property type="entry name" value="lambda repressor-like DNA-binding domains"/>
    <property type="match status" value="1"/>
</dbReference>